<dbReference type="AlphaFoldDB" id="A0A8H9MCL9"/>
<name>A0A8H9MCL9_9PSEU</name>
<comment type="caution">
    <text evidence="1">The sequence shown here is derived from an EMBL/GenBank/DDBJ whole genome shotgun (WGS) entry which is preliminary data.</text>
</comment>
<keyword evidence="2" id="KW-1185">Reference proteome</keyword>
<accession>A0A8H9MCL9</accession>
<dbReference type="RefSeq" id="WP_229880454.1">
    <property type="nucleotide sequence ID" value="NZ_BNAV01000002.1"/>
</dbReference>
<reference evidence="1" key="2">
    <citation type="submission" date="2020-09" db="EMBL/GenBank/DDBJ databases">
        <authorList>
            <person name="Sun Q."/>
            <person name="Zhou Y."/>
        </authorList>
    </citation>
    <scope>NUCLEOTIDE SEQUENCE</scope>
    <source>
        <strain evidence="1">CGMCC 4.7679</strain>
    </source>
</reference>
<reference evidence="1" key="1">
    <citation type="journal article" date="2014" name="Int. J. Syst. Evol. Microbiol.">
        <title>Complete genome sequence of Corynebacterium casei LMG S-19264T (=DSM 44701T), isolated from a smear-ripened cheese.</title>
        <authorList>
            <consortium name="US DOE Joint Genome Institute (JGI-PGF)"/>
            <person name="Walter F."/>
            <person name="Albersmeier A."/>
            <person name="Kalinowski J."/>
            <person name="Ruckert C."/>
        </authorList>
    </citation>
    <scope>NUCLEOTIDE SEQUENCE</scope>
    <source>
        <strain evidence="1">CGMCC 4.7679</strain>
    </source>
</reference>
<evidence type="ECO:0000313" key="2">
    <source>
        <dbReference type="Proteomes" id="UP000658656"/>
    </source>
</evidence>
<evidence type="ECO:0000313" key="1">
    <source>
        <dbReference type="EMBL" id="GHF45309.1"/>
    </source>
</evidence>
<proteinExistence type="predicted"/>
<gene>
    <name evidence="1" type="ORF">GCM10017566_17930</name>
</gene>
<dbReference type="EMBL" id="BNAV01000002">
    <property type="protein sequence ID" value="GHF45309.1"/>
    <property type="molecule type" value="Genomic_DNA"/>
</dbReference>
<organism evidence="1 2">
    <name type="scientific">Amycolatopsis bartoniae</name>
    <dbReference type="NCBI Taxonomy" id="941986"/>
    <lineage>
        <taxon>Bacteria</taxon>
        <taxon>Bacillati</taxon>
        <taxon>Actinomycetota</taxon>
        <taxon>Actinomycetes</taxon>
        <taxon>Pseudonocardiales</taxon>
        <taxon>Pseudonocardiaceae</taxon>
        <taxon>Amycolatopsis</taxon>
    </lineage>
</organism>
<sequence length="76" mass="8342">MPLLSSGAWDWEAVVRQGLSCRTADHHRCASGIDDQAGPGATRRLLEKHVELTEEIPNLDHSTIGRVLKKPNCALI</sequence>
<protein>
    <submittedName>
        <fullName evidence="1">Uncharacterized protein</fullName>
    </submittedName>
</protein>
<dbReference type="Proteomes" id="UP000658656">
    <property type="component" value="Unassembled WGS sequence"/>
</dbReference>